<sequence>MSSITISVIRPRTSILDKSLSKGKGEVNISCYALLFSELVQYCQNRVYTVPELQNKLSQMGTEVGHRVGDLLVVREKGSKRDIKLLNILLFIKSTLWKSLFGREADKLEHANDDEQTYYIIEKESLVNKFVSVPKDKGNLNCASFVAGIIEAVLGDCGFLAKVTAHWHKGTTYMVKFDDSVIARDKQLEDR</sequence>
<dbReference type="GO" id="GO:1990070">
    <property type="term" value="C:TRAPPI protein complex"/>
    <property type="evidence" value="ECO:0007669"/>
    <property type="project" value="TreeGrafter"/>
</dbReference>
<evidence type="ECO:0000256" key="5">
    <source>
        <dbReference type="ARBA" id="ARBA00022448"/>
    </source>
</evidence>
<evidence type="ECO:0000256" key="9">
    <source>
        <dbReference type="ARBA" id="ARBA00068379"/>
    </source>
</evidence>
<reference evidence="12" key="1">
    <citation type="submission" date="2025-08" db="UniProtKB">
        <authorList>
            <consortium name="RefSeq"/>
        </authorList>
    </citation>
    <scope>IDENTIFICATION</scope>
</reference>
<dbReference type="CTD" id="36641"/>
<dbReference type="InterPro" id="IPR016696">
    <property type="entry name" value="TRAPP-I_su5"/>
</dbReference>
<dbReference type="KEGG" id="csol:105365878"/>
<dbReference type="RefSeq" id="XP_011502444.1">
    <property type="nucleotide sequence ID" value="XM_011504142.1"/>
</dbReference>
<organism evidence="11 12">
    <name type="scientific">Ceratosolen solmsi marchali</name>
    <dbReference type="NCBI Taxonomy" id="326594"/>
    <lineage>
        <taxon>Eukaryota</taxon>
        <taxon>Metazoa</taxon>
        <taxon>Ecdysozoa</taxon>
        <taxon>Arthropoda</taxon>
        <taxon>Hexapoda</taxon>
        <taxon>Insecta</taxon>
        <taxon>Pterygota</taxon>
        <taxon>Neoptera</taxon>
        <taxon>Endopterygota</taxon>
        <taxon>Hymenoptera</taxon>
        <taxon>Apocrita</taxon>
        <taxon>Proctotrupomorpha</taxon>
        <taxon>Chalcidoidea</taxon>
        <taxon>Agaonidae</taxon>
        <taxon>Agaoninae</taxon>
        <taxon>Ceratosolen</taxon>
    </lineage>
</organism>
<dbReference type="PANTHER" id="PTHR20902:SF0">
    <property type="entry name" value="TRAFFICKING PROTEIN PARTICLE COMPLEX SUBUNIT 5"/>
    <property type="match status" value="1"/>
</dbReference>
<dbReference type="GO" id="GO:0005783">
    <property type="term" value="C:endoplasmic reticulum"/>
    <property type="evidence" value="ECO:0007669"/>
    <property type="project" value="UniProtKB-SubCell"/>
</dbReference>
<dbReference type="PIRSF" id="PIRSF017479">
    <property type="entry name" value="TRAPP_I_complex_Trs31"/>
    <property type="match status" value="1"/>
</dbReference>
<evidence type="ECO:0000313" key="12">
    <source>
        <dbReference type="RefSeq" id="XP_011502444.1"/>
    </source>
</evidence>
<dbReference type="GeneID" id="105365878"/>
<keyword evidence="8 10" id="KW-0333">Golgi apparatus</keyword>
<accession>A0AAJ6YQK8</accession>
<evidence type="ECO:0000256" key="6">
    <source>
        <dbReference type="ARBA" id="ARBA00022824"/>
    </source>
</evidence>
<keyword evidence="7 10" id="KW-0931">ER-Golgi transport</keyword>
<comment type="similarity">
    <text evidence="4 10">Belongs to the TRAPP small subunits family. BET3 subfamily.</text>
</comment>
<evidence type="ECO:0000256" key="10">
    <source>
        <dbReference type="PIRNR" id="PIRNR017479"/>
    </source>
</evidence>
<evidence type="ECO:0000256" key="7">
    <source>
        <dbReference type="ARBA" id="ARBA00022892"/>
    </source>
</evidence>
<comment type="subcellular location">
    <subcellularLocation>
        <location evidence="3">Endoplasmic reticulum</location>
    </subcellularLocation>
    <subcellularLocation>
        <location evidence="2 10">Golgi apparatus</location>
        <location evidence="2 10">cis-Golgi network</location>
    </subcellularLocation>
</comment>
<evidence type="ECO:0000256" key="2">
    <source>
        <dbReference type="ARBA" id="ARBA00004222"/>
    </source>
</evidence>
<dbReference type="Proteomes" id="UP000695007">
    <property type="component" value="Unplaced"/>
</dbReference>
<dbReference type="CDD" id="cd14943">
    <property type="entry name" value="TRAPPC5_Trs31"/>
    <property type="match status" value="1"/>
</dbReference>
<protein>
    <recommendedName>
        <fullName evidence="9 10">Trafficking protein particle complex subunit 5</fullName>
    </recommendedName>
</protein>
<comment type="subunit">
    <text evidence="10">Part of the multisubunit TRAPP (transport protein particle) complex.</text>
</comment>
<evidence type="ECO:0000256" key="1">
    <source>
        <dbReference type="ARBA" id="ARBA00002910"/>
    </source>
</evidence>
<gene>
    <name evidence="12" type="primary">LOC105365878</name>
</gene>
<proteinExistence type="inferred from homology"/>
<keyword evidence="5 10" id="KW-0813">Transport</keyword>
<dbReference type="InterPro" id="IPR024096">
    <property type="entry name" value="NO_sig/Golgi_transp_ligand-bd"/>
</dbReference>
<dbReference type="InterPro" id="IPR007194">
    <property type="entry name" value="TRAPP_component"/>
</dbReference>
<evidence type="ECO:0000256" key="4">
    <source>
        <dbReference type="ARBA" id="ARBA00006218"/>
    </source>
</evidence>
<evidence type="ECO:0000256" key="8">
    <source>
        <dbReference type="ARBA" id="ARBA00023034"/>
    </source>
</evidence>
<dbReference type="Gene3D" id="3.30.1380.20">
    <property type="entry name" value="Trafficking protein particle complex subunit 3"/>
    <property type="match status" value="1"/>
</dbReference>
<dbReference type="SUPFAM" id="SSF111126">
    <property type="entry name" value="Ligand-binding domain in the NO signalling and Golgi transport"/>
    <property type="match status" value="1"/>
</dbReference>
<dbReference type="PANTHER" id="PTHR20902">
    <property type="entry name" value="41-2 PROTEIN ANTIGEN-RELATED"/>
    <property type="match status" value="1"/>
</dbReference>
<comment type="function">
    <text evidence="1 10">May play a role in vesicular transport from endoplasmic reticulum to Golgi.</text>
</comment>
<keyword evidence="6 10" id="KW-0256">Endoplasmic reticulum</keyword>
<dbReference type="GO" id="GO:1990071">
    <property type="term" value="C:TRAPPII protein complex"/>
    <property type="evidence" value="ECO:0007669"/>
    <property type="project" value="TreeGrafter"/>
</dbReference>
<keyword evidence="11" id="KW-1185">Reference proteome</keyword>
<evidence type="ECO:0000313" key="11">
    <source>
        <dbReference type="Proteomes" id="UP000695007"/>
    </source>
</evidence>
<name>A0AAJ6YQK8_9HYME</name>
<dbReference type="Pfam" id="PF04051">
    <property type="entry name" value="TRAPP"/>
    <property type="match status" value="1"/>
</dbReference>
<dbReference type="GO" id="GO:1990072">
    <property type="term" value="C:TRAPPIII protein complex"/>
    <property type="evidence" value="ECO:0007669"/>
    <property type="project" value="TreeGrafter"/>
</dbReference>
<dbReference type="GO" id="GO:0006888">
    <property type="term" value="P:endoplasmic reticulum to Golgi vesicle-mediated transport"/>
    <property type="evidence" value="ECO:0007669"/>
    <property type="project" value="TreeGrafter"/>
</dbReference>
<dbReference type="FunFam" id="3.30.1380.20:FF:000005">
    <property type="entry name" value="Trafficking protein particle complex subunit 5"/>
    <property type="match status" value="1"/>
</dbReference>
<dbReference type="AlphaFoldDB" id="A0AAJ6YQK8"/>
<evidence type="ECO:0000256" key="3">
    <source>
        <dbReference type="ARBA" id="ARBA00004240"/>
    </source>
</evidence>